<gene>
    <name evidence="1" type="ORF">RUM8411_04477</name>
</gene>
<organism evidence="1 2">
    <name type="scientific">Ruegeria meonggei</name>
    <dbReference type="NCBI Taxonomy" id="1446476"/>
    <lineage>
        <taxon>Bacteria</taxon>
        <taxon>Pseudomonadati</taxon>
        <taxon>Pseudomonadota</taxon>
        <taxon>Alphaproteobacteria</taxon>
        <taxon>Rhodobacterales</taxon>
        <taxon>Roseobacteraceae</taxon>
        <taxon>Ruegeria</taxon>
    </lineage>
</organism>
<evidence type="ECO:0000313" key="2">
    <source>
        <dbReference type="Proteomes" id="UP000193778"/>
    </source>
</evidence>
<proteinExistence type="predicted"/>
<reference evidence="2" key="1">
    <citation type="submission" date="2017-03" db="EMBL/GenBank/DDBJ databases">
        <authorList>
            <person name="Rodrigo-Torres L."/>
            <person name="Arahal R.D."/>
            <person name="Lucena T."/>
        </authorList>
    </citation>
    <scope>NUCLEOTIDE SEQUENCE [LARGE SCALE GENOMIC DNA]</scope>
    <source>
        <strain evidence="2">CECT 8411</strain>
    </source>
</reference>
<dbReference type="EMBL" id="FWFP01000020">
    <property type="protein sequence ID" value="SLN76746.1"/>
    <property type="molecule type" value="Genomic_DNA"/>
</dbReference>
<sequence length="36" mass="3947">MTQNPCTGSQETVQGLLRQGDYAGVFWVEADMLAET</sequence>
<dbReference type="Proteomes" id="UP000193778">
    <property type="component" value="Unassembled WGS sequence"/>
</dbReference>
<accession>A0A1X7ADM0</accession>
<protein>
    <submittedName>
        <fullName evidence="1">Uncharacterized protein</fullName>
    </submittedName>
</protein>
<name>A0A1X7ADM0_9RHOB</name>
<dbReference type="AlphaFoldDB" id="A0A1X7ADM0"/>
<keyword evidence="2" id="KW-1185">Reference proteome</keyword>
<evidence type="ECO:0000313" key="1">
    <source>
        <dbReference type="EMBL" id="SLN76746.1"/>
    </source>
</evidence>